<dbReference type="EMBL" id="MU006103">
    <property type="protein sequence ID" value="KAF2836630.1"/>
    <property type="molecule type" value="Genomic_DNA"/>
</dbReference>
<protein>
    <submittedName>
        <fullName evidence="1">Uncharacterized protein</fullName>
    </submittedName>
</protein>
<keyword evidence="2" id="KW-1185">Reference proteome</keyword>
<comment type="caution">
    <text evidence="1">The sequence shown here is derived from an EMBL/GenBank/DDBJ whole genome shotgun (WGS) entry which is preliminary data.</text>
</comment>
<reference evidence="1" key="1">
    <citation type="journal article" date="2020" name="Stud. Mycol.">
        <title>101 Dothideomycetes genomes: a test case for predicting lifestyles and emergence of pathogens.</title>
        <authorList>
            <person name="Haridas S."/>
            <person name="Albert R."/>
            <person name="Binder M."/>
            <person name="Bloem J."/>
            <person name="Labutti K."/>
            <person name="Salamov A."/>
            <person name="Andreopoulos B."/>
            <person name="Baker S."/>
            <person name="Barry K."/>
            <person name="Bills G."/>
            <person name="Bluhm B."/>
            <person name="Cannon C."/>
            <person name="Castanera R."/>
            <person name="Culley D."/>
            <person name="Daum C."/>
            <person name="Ezra D."/>
            <person name="Gonzalez J."/>
            <person name="Henrissat B."/>
            <person name="Kuo A."/>
            <person name="Liang C."/>
            <person name="Lipzen A."/>
            <person name="Lutzoni F."/>
            <person name="Magnuson J."/>
            <person name="Mondo S."/>
            <person name="Nolan M."/>
            <person name="Ohm R."/>
            <person name="Pangilinan J."/>
            <person name="Park H.-J."/>
            <person name="Ramirez L."/>
            <person name="Alfaro M."/>
            <person name="Sun H."/>
            <person name="Tritt A."/>
            <person name="Yoshinaga Y."/>
            <person name="Zwiers L.-H."/>
            <person name="Turgeon B."/>
            <person name="Goodwin S."/>
            <person name="Spatafora J."/>
            <person name="Crous P."/>
            <person name="Grigoriev I."/>
        </authorList>
    </citation>
    <scope>NUCLEOTIDE SEQUENCE</scope>
    <source>
        <strain evidence="1">CBS 101060</strain>
    </source>
</reference>
<gene>
    <name evidence="1" type="ORF">M501DRAFT_996852</name>
</gene>
<sequence>MQGAPIPLGSSLLHCWPSHAYDIADFLLQLPLNSRNYVANIVGYAHSWRTVDILVAALLVVIESSTCYQRYSSGKRTYQHVKGKVNGYIMGVRACIQRVENDIHTFSYGSGKVYYYEFLSLLFISCKGSYSACG</sequence>
<evidence type="ECO:0000313" key="2">
    <source>
        <dbReference type="Proteomes" id="UP000799429"/>
    </source>
</evidence>
<accession>A0A9P4S7K5</accession>
<name>A0A9P4S7K5_9PEZI</name>
<evidence type="ECO:0000313" key="1">
    <source>
        <dbReference type="EMBL" id="KAF2836630.1"/>
    </source>
</evidence>
<proteinExistence type="predicted"/>
<dbReference type="Proteomes" id="UP000799429">
    <property type="component" value="Unassembled WGS sequence"/>
</dbReference>
<dbReference type="AlphaFoldDB" id="A0A9P4S7K5"/>
<organism evidence="1 2">
    <name type="scientific">Patellaria atrata CBS 101060</name>
    <dbReference type="NCBI Taxonomy" id="1346257"/>
    <lineage>
        <taxon>Eukaryota</taxon>
        <taxon>Fungi</taxon>
        <taxon>Dikarya</taxon>
        <taxon>Ascomycota</taxon>
        <taxon>Pezizomycotina</taxon>
        <taxon>Dothideomycetes</taxon>
        <taxon>Dothideomycetes incertae sedis</taxon>
        <taxon>Patellariales</taxon>
        <taxon>Patellariaceae</taxon>
        <taxon>Patellaria</taxon>
    </lineage>
</organism>